<reference evidence="3" key="1">
    <citation type="submission" date="2021-06" db="EMBL/GenBank/DDBJ databases">
        <authorList>
            <person name="Kallberg Y."/>
            <person name="Tangrot J."/>
            <person name="Rosling A."/>
        </authorList>
    </citation>
    <scope>NUCLEOTIDE SEQUENCE</scope>
    <source>
        <strain evidence="3">MA453B</strain>
    </source>
</reference>
<gene>
    <name evidence="3" type="ORF">DERYTH_LOCUS17640</name>
</gene>
<sequence length="332" mass="37643">RYNPVNDESFKTKYKPFGYAYFGGNVYGIRGTASFNISGYTPGYILGQNFGLVNVLPKSFENDEFDGILGLATSNEFVELETNVYQNILHDYETKNAIFSLKIGREADEMESELIIGGIDQSKYTGELVSTQIFSLSHIYWSIRLDGFSINVKSLEFQGHIRKIVSGISSIIVKIKIGNVDWDIDPRDLIDIQQLRNRETCSGMIISGITEGFFHLTEEYVNALKSLIDIPEAEAYMRTQVFIAPMDYPGQLYIQCAITRCIKLGDSSEILEQILHVVPMIGPLHVFLNSCETVFLLNYHFFDILFHAVFGHNKMLAKKPKPYKINLILELA</sequence>
<feature type="non-terminal residue" evidence="3">
    <location>
        <position position="1"/>
    </location>
</feature>
<evidence type="ECO:0000313" key="3">
    <source>
        <dbReference type="EMBL" id="CAG8759081.1"/>
    </source>
</evidence>
<protein>
    <submittedName>
        <fullName evidence="3">13806_t:CDS:1</fullName>
    </submittedName>
</protein>
<dbReference type="Proteomes" id="UP000789405">
    <property type="component" value="Unassembled WGS sequence"/>
</dbReference>
<dbReference type="PANTHER" id="PTHR47966:SF51">
    <property type="entry name" value="BETA-SITE APP-CLEAVING ENZYME, ISOFORM A-RELATED"/>
    <property type="match status" value="1"/>
</dbReference>
<dbReference type="EMBL" id="CAJVPY010016844">
    <property type="protein sequence ID" value="CAG8759081.1"/>
    <property type="molecule type" value="Genomic_DNA"/>
</dbReference>
<name>A0A9N9J0G1_9GLOM</name>
<keyword evidence="4" id="KW-1185">Reference proteome</keyword>
<dbReference type="CDD" id="cd05471">
    <property type="entry name" value="pepsin_like"/>
    <property type="match status" value="1"/>
</dbReference>
<evidence type="ECO:0000256" key="1">
    <source>
        <dbReference type="ARBA" id="ARBA00007447"/>
    </source>
</evidence>
<dbReference type="PANTHER" id="PTHR47966">
    <property type="entry name" value="BETA-SITE APP-CLEAVING ENZYME, ISOFORM A-RELATED"/>
    <property type="match status" value="1"/>
</dbReference>
<dbReference type="OrthoDB" id="15189at2759"/>
<feature type="non-terminal residue" evidence="3">
    <location>
        <position position="332"/>
    </location>
</feature>
<comment type="caution">
    <text evidence="3">The sequence shown here is derived from an EMBL/GenBank/DDBJ whole genome shotgun (WGS) entry which is preliminary data.</text>
</comment>
<dbReference type="Pfam" id="PF00026">
    <property type="entry name" value="Asp"/>
    <property type="match status" value="1"/>
</dbReference>
<accession>A0A9N9J0G1</accession>
<dbReference type="InterPro" id="IPR034164">
    <property type="entry name" value="Pepsin-like_dom"/>
</dbReference>
<dbReference type="PROSITE" id="PS51767">
    <property type="entry name" value="PEPTIDASE_A1"/>
    <property type="match status" value="1"/>
</dbReference>
<evidence type="ECO:0000313" key="4">
    <source>
        <dbReference type="Proteomes" id="UP000789405"/>
    </source>
</evidence>
<organism evidence="3 4">
    <name type="scientific">Dentiscutata erythropus</name>
    <dbReference type="NCBI Taxonomy" id="1348616"/>
    <lineage>
        <taxon>Eukaryota</taxon>
        <taxon>Fungi</taxon>
        <taxon>Fungi incertae sedis</taxon>
        <taxon>Mucoromycota</taxon>
        <taxon>Glomeromycotina</taxon>
        <taxon>Glomeromycetes</taxon>
        <taxon>Diversisporales</taxon>
        <taxon>Gigasporaceae</taxon>
        <taxon>Dentiscutata</taxon>
    </lineage>
</organism>
<dbReference type="GO" id="GO:0004190">
    <property type="term" value="F:aspartic-type endopeptidase activity"/>
    <property type="evidence" value="ECO:0007669"/>
    <property type="project" value="InterPro"/>
</dbReference>
<proteinExistence type="inferred from homology"/>
<dbReference type="SUPFAM" id="SSF50630">
    <property type="entry name" value="Acid proteases"/>
    <property type="match status" value="1"/>
</dbReference>
<dbReference type="AlphaFoldDB" id="A0A9N9J0G1"/>
<comment type="similarity">
    <text evidence="1">Belongs to the peptidase A1 family.</text>
</comment>
<dbReference type="InterPro" id="IPR033121">
    <property type="entry name" value="PEPTIDASE_A1"/>
</dbReference>
<dbReference type="InterPro" id="IPR021109">
    <property type="entry name" value="Peptidase_aspartic_dom_sf"/>
</dbReference>
<evidence type="ECO:0000259" key="2">
    <source>
        <dbReference type="PROSITE" id="PS51767"/>
    </source>
</evidence>
<dbReference type="InterPro" id="IPR001461">
    <property type="entry name" value="Aspartic_peptidase_A1"/>
</dbReference>
<feature type="domain" description="Peptidase A1" evidence="2">
    <location>
        <begin position="1"/>
        <end position="332"/>
    </location>
</feature>
<dbReference type="Gene3D" id="2.40.70.10">
    <property type="entry name" value="Acid Proteases"/>
    <property type="match status" value="1"/>
</dbReference>
<dbReference type="GO" id="GO:0006508">
    <property type="term" value="P:proteolysis"/>
    <property type="evidence" value="ECO:0007669"/>
    <property type="project" value="InterPro"/>
</dbReference>